<comment type="caution">
    <text evidence="10">The sequence shown here is derived from an EMBL/GenBank/DDBJ whole genome shotgun (WGS) entry which is preliminary data.</text>
</comment>
<dbReference type="InterPro" id="IPR000182">
    <property type="entry name" value="GNAT_dom"/>
</dbReference>
<name>A0A9W6D1L4_9BACT</name>
<dbReference type="InterPro" id="IPR036291">
    <property type="entry name" value="NAD(P)-bd_dom_sf"/>
</dbReference>
<dbReference type="SUPFAM" id="SSF52210">
    <property type="entry name" value="Succinyl-CoA synthetase domains"/>
    <property type="match status" value="2"/>
</dbReference>
<dbReference type="Gene3D" id="3.30.470.20">
    <property type="entry name" value="ATP-grasp fold, B domain"/>
    <property type="match status" value="1"/>
</dbReference>
<sequence length="891" mass="97128">MGIHNLDKIFHPEAVAVVGASPRIGTVGYAFVDNLLKGGFKGKIFPVNPHHVEILGLKAYPSLADIHQPVDLAIVSTPIHTAPAIIQECADVNIMGAIIVSAGGKEAGAEGREIESRIKTVADKAGIRIVGPNCLGVVSAESKLNATFASHMPLPGKLAFISQSGAICTAILDLSLKEKNGFSYFVSIGSMLDVDFGDLVNYLGNDNNVSSIVLYIESLTHFRKFMSAARAVSRIKPIVVLKAGRSAAGARAAASHTGALAGSDAVYDAAFVRAGIVRVNNIEELFDCAELMAKQPRPQGSGMAIITNAGGPGVMAADALASYGMEPVTLSSDTMQKLNSILPPYWSRGNPIDILGDASPDRYRKVLEVCIASPEIRTLLIIMTPQSMSDPTGVAESLSELLRGKGLSVFTVWMGGLDMEKGRSIFNAAGIPTYDTPERAIRAFQYMCAYARNMEMLQQIPQKLPEEPEFDQTSARTIITEALEQDHHLLTEVESKALLSAYGIPVNPTKVAISAEEAVRIAREMGYPVVMKIHSRDITHKSDAKGVQLNLKYDEDIREAYAAIMTHAAEYNPQAELLGVTVQTMLQRQDYELILGSKKDADFGPVILFGMGGIMTEVLKDQAIALPPLNRLLARRLMESTRVYNLLKGYRNRPPANLDLLDEILVRLSQLVIDFPEITELDINPLLITENGACAVDARVCVEPSSVPSPMHLVISPYPSQYETSTVLKNGETILIRPIKPEDAPLLMDLFNSLSSKTIYFRFFRPLKSLAREMLVRFTQIDYDRDIVFVALHRRDGDERILGVVRLMGDPDVTKAEFAVVVSDSWQGKGVGAALLQQSISVAKEHGLKFIWGHVLPENTNMLALGRKLGFIVKRIPGSSNYELRIDLSKT</sequence>
<dbReference type="Gene3D" id="3.40.50.261">
    <property type="entry name" value="Succinyl-CoA synthetase domains"/>
    <property type="match status" value="2"/>
</dbReference>
<evidence type="ECO:0000256" key="7">
    <source>
        <dbReference type="PROSITE-ProRule" id="PRU10055"/>
    </source>
</evidence>
<dbReference type="PROSITE" id="PS50975">
    <property type="entry name" value="ATP_GRASP"/>
    <property type="match status" value="1"/>
</dbReference>
<protein>
    <submittedName>
        <fullName evidence="10">GNAT family N-acetyltransferase</fullName>
    </submittedName>
</protein>
<evidence type="ECO:0000259" key="8">
    <source>
        <dbReference type="PROSITE" id="PS50975"/>
    </source>
</evidence>
<dbReference type="Pfam" id="PF13380">
    <property type="entry name" value="CoA_binding_2"/>
    <property type="match status" value="1"/>
</dbReference>
<evidence type="ECO:0000256" key="6">
    <source>
        <dbReference type="PROSITE-ProRule" id="PRU00409"/>
    </source>
</evidence>
<dbReference type="RefSeq" id="WP_281792308.1">
    <property type="nucleotide sequence ID" value="NZ_BSDR01000001.1"/>
</dbReference>
<proteinExistence type="inferred from homology"/>
<dbReference type="Gene3D" id="3.30.1490.20">
    <property type="entry name" value="ATP-grasp fold, A domain"/>
    <property type="match status" value="1"/>
</dbReference>
<keyword evidence="11" id="KW-1185">Reference proteome</keyword>
<feature type="active site" description="Nucleophile" evidence="7">
    <location>
        <position position="690"/>
    </location>
</feature>
<dbReference type="PANTHER" id="PTHR43334:SF1">
    <property type="entry name" value="3-HYDROXYPROPIONATE--COA LIGASE [ADP-FORMING]"/>
    <property type="match status" value="1"/>
</dbReference>
<dbReference type="SUPFAM" id="SSF55729">
    <property type="entry name" value="Acyl-CoA N-acyltransferases (Nat)"/>
    <property type="match status" value="1"/>
</dbReference>
<dbReference type="InterPro" id="IPR018120">
    <property type="entry name" value="Glyco_hydro_1_AS"/>
</dbReference>
<dbReference type="Pfam" id="PF13549">
    <property type="entry name" value="ATP-grasp_5"/>
    <property type="match status" value="1"/>
</dbReference>
<dbReference type="CDD" id="cd04301">
    <property type="entry name" value="NAT_SF"/>
    <property type="match status" value="1"/>
</dbReference>
<gene>
    <name evidence="10" type="ORF">DAMNIGENAA_07270</name>
</gene>
<evidence type="ECO:0000259" key="9">
    <source>
        <dbReference type="PROSITE" id="PS51186"/>
    </source>
</evidence>
<reference evidence="10" key="1">
    <citation type="submission" date="2022-12" db="EMBL/GenBank/DDBJ databases">
        <title>Reference genome sequencing for broad-spectrum identification of bacterial and archaeal isolates by mass spectrometry.</title>
        <authorList>
            <person name="Sekiguchi Y."/>
            <person name="Tourlousse D.M."/>
        </authorList>
    </citation>
    <scope>NUCLEOTIDE SEQUENCE</scope>
    <source>
        <strain evidence="10">ASRB1</strain>
    </source>
</reference>
<keyword evidence="3 6" id="KW-0547">Nucleotide-binding</keyword>
<dbReference type="InterPro" id="IPR016181">
    <property type="entry name" value="Acyl_CoA_acyltransferase"/>
</dbReference>
<dbReference type="SUPFAM" id="SSF56059">
    <property type="entry name" value="Glutathione synthetase ATP-binding domain-like"/>
    <property type="match status" value="1"/>
</dbReference>
<dbReference type="GO" id="GO:0043758">
    <property type="term" value="F:acetate-CoA ligase (ADP-forming) activity"/>
    <property type="evidence" value="ECO:0007669"/>
    <property type="project" value="InterPro"/>
</dbReference>
<dbReference type="SMART" id="SM00881">
    <property type="entry name" value="CoA_binding"/>
    <property type="match status" value="1"/>
</dbReference>
<dbReference type="GO" id="GO:0046872">
    <property type="term" value="F:metal ion binding"/>
    <property type="evidence" value="ECO:0007669"/>
    <property type="project" value="InterPro"/>
</dbReference>
<dbReference type="InterPro" id="IPR003781">
    <property type="entry name" value="CoA-bd"/>
</dbReference>
<dbReference type="GO" id="GO:0005524">
    <property type="term" value="F:ATP binding"/>
    <property type="evidence" value="ECO:0007669"/>
    <property type="project" value="UniProtKB-UniRule"/>
</dbReference>
<dbReference type="FunFam" id="3.30.1490.20:FF:000020">
    <property type="entry name" value="Protein lysine acetyltransferase"/>
    <property type="match status" value="1"/>
</dbReference>
<dbReference type="Pfam" id="PF00583">
    <property type="entry name" value="Acetyltransf_1"/>
    <property type="match status" value="1"/>
</dbReference>
<evidence type="ECO:0000256" key="2">
    <source>
        <dbReference type="ARBA" id="ARBA00022598"/>
    </source>
</evidence>
<evidence type="ECO:0000256" key="1">
    <source>
        <dbReference type="ARBA" id="ARBA00010838"/>
    </source>
</evidence>
<dbReference type="InterPro" id="IPR032875">
    <property type="entry name" value="Succ_CoA_lig_flav_dom"/>
</dbReference>
<evidence type="ECO:0000256" key="3">
    <source>
        <dbReference type="ARBA" id="ARBA00022741"/>
    </source>
</evidence>
<dbReference type="PROSITE" id="PS51186">
    <property type="entry name" value="GNAT"/>
    <property type="match status" value="1"/>
</dbReference>
<organism evidence="10 11">
    <name type="scientific">Desulforhabdus amnigena</name>
    <dbReference type="NCBI Taxonomy" id="40218"/>
    <lineage>
        <taxon>Bacteria</taxon>
        <taxon>Pseudomonadati</taxon>
        <taxon>Thermodesulfobacteriota</taxon>
        <taxon>Syntrophobacteria</taxon>
        <taxon>Syntrophobacterales</taxon>
        <taxon>Syntrophobacteraceae</taxon>
        <taxon>Desulforhabdus</taxon>
    </lineage>
</organism>
<dbReference type="PROSITE" id="PS00572">
    <property type="entry name" value="GLYCOSYL_HYDROL_F1_1"/>
    <property type="match status" value="1"/>
</dbReference>
<dbReference type="EMBL" id="BSDR01000001">
    <property type="protein sequence ID" value="GLI33294.1"/>
    <property type="molecule type" value="Genomic_DNA"/>
</dbReference>
<feature type="domain" description="ATP-grasp" evidence="8">
    <location>
        <begin position="496"/>
        <end position="547"/>
    </location>
</feature>
<dbReference type="InterPro" id="IPR011761">
    <property type="entry name" value="ATP-grasp"/>
</dbReference>
<dbReference type="SUPFAM" id="SSF51735">
    <property type="entry name" value="NAD(P)-binding Rossmann-fold domains"/>
    <property type="match status" value="1"/>
</dbReference>
<evidence type="ECO:0000313" key="10">
    <source>
        <dbReference type="EMBL" id="GLI33294.1"/>
    </source>
</evidence>
<dbReference type="PANTHER" id="PTHR43334">
    <property type="entry name" value="ACETATE--COA LIGASE [ADP-FORMING]"/>
    <property type="match status" value="1"/>
</dbReference>
<dbReference type="InterPro" id="IPR016102">
    <property type="entry name" value="Succinyl-CoA_synth-like"/>
</dbReference>
<evidence type="ECO:0000256" key="5">
    <source>
        <dbReference type="ARBA" id="ARBA00060888"/>
    </source>
</evidence>
<comment type="similarity">
    <text evidence="5">In the N-terminal section; belongs to the acetate CoA ligase alpha subunit family.</text>
</comment>
<dbReference type="InterPro" id="IPR013815">
    <property type="entry name" value="ATP_grasp_subdomain_1"/>
</dbReference>
<dbReference type="Gene3D" id="3.40.630.30">
    <property type="match status" value="1"/>
</dbReference>
<dbReference type="InterPro" id="IPR043938">
    <property type="entry name" value="Ligase_CoA_dom"/>
</dbReference>
<keyword evidence="4 6" id="KW-0067">ATP-binding</keyword>
<dbReference type="Pfam" id="PF13607">
    <property type="entry name" value="Succ_CoA_lig"/>
    <property type="match status" value="1"/>
</dbReference>
<evidence type="ECO:0000313" key="11">
    <source>
        <dbReference type="Proteomes" id="UP001144372"/>
    </source>
</evidence>
<dbReference type="Gene3D" id="3.40.50.720">
    <property type="entry name" value="NAD(P)-binding Rossmann-like Domain"/>
    <property type="match status" value="1"/>
</dbReference>
<dbReference type="GO" id="GO:0016747">
    <property type="term" value="F:acyltransferase activity, transferring groups other than amino-acyl groups"/>
    <property type="evidence" value="ECO:0007669"/>
    <property type="project" value="InterPro"/>
</dbReference>
<accession>A0A9W6D1L4</accession>
<dbReference type="InterPro" id="IPR051538">
    <property type="entry name" value="Acyl-CoA_Synth/Transferase"/>
</dbReference>
<dbReference type="Pfam" id="PF19045">
    <property type="entry name" value="Ligase_CoA_2"/>
    <property type="match status" value="1"/>
</dbReference>
<feature type="domain" description="N-acetyltransferase" evidence="9">
    <location>
        <begin position="734"/>
        <end position="889"/>
    </location>
</feature>
<dbReference type="Proteomes" id="UP001144372">
    <property type="component" value="Unassembled WGS sequence"/>
</dbReference>
<evidence type="ECO:0000256" key="4">
    <source>
        <dbReference type="ARBA" id="ARBA00022840"/>
    </source>
</evidence>
<keyword evidence="2" id="KW-0436">Ligase</keyword>
<comment type="similarity">
    <text evidence="1">Belongs to the glycosyl hydrolase 1 family.</text>
</comment>
<dbReference type="AlphaFoldDB" id="A0A9W6D1L4"/>